<proteinExistence type="predicted"/>
<dbReference type="PROSITE" id="PS51257">
    <property type="entry name" value="PROKAR_LIPOPROTEIN"/>
    <property type="match status" value="1"/>
</dbReference>
<gene>
    <name evidence="2" type="ORF">K0U00_06365</name>
</gene>
<organism evidence="2 3">
    <name type="scientific">Paenibacillus sepulcri</name>
    <dbReference type="NCBI Taxonomy" id="359917"/>
    <lineage>
        <taxon>Bacteria</taxon>
        <taxon>Bacillati</taxon>
        <taxon>Bacillota</taxon>
        <taxon>Bacilli</taxon>
        <taxon>Bacillales</taxon>
        <taxon>Paenibacillaceae</taxon>
        <taxon>Paenibacillus</taxon>
    </lineage>
</organism>
<reference evidence="2 3" key="1">
    <citation type="submission" date="2021-07" db="EMBL/GenBank/DDBJ databases">
        <title>Paenibacillus radiodurans sp. nov., isolated from the southeastern edge of Tengger Desert.</title>
        <authorList>
            <person name="Zhang G."/>
        </authorList>
    </citation>
    <scope>NUCLEOTIDE SEQUENCE [LARGE SCALE GENOMIC DNA]</scope>
    <source>
        <strain evidence="2 3">CCM 7311</strain>
    </source>
</reference>
<sequence length="470" mass="50919">MKKMILSVLIALSLISLAACGTNQTPESSDASEQASSSAGSSASQGALEASVNSILTDKKEVHISFWTGTGAANFPILQKMVDAFQVQYPNIKVELSNQGAIGELTDKLTQNIVSKSTPTLSNIDITTFPEYISSNAIVDLMPYYQNKDIGMATSSNGLFRYYLDEVKSFGPEGTMYGFPTNKKTSDVLIYNKTYFDSKGWQAPKTWDEVVSYAKSIKEGTGKPGFSFDNAYGDAPFKLLSEQWGSPYINADGTIDIDNDASKSALNFYKENMDKGYFTMPELLPSTEGTKYTSNAFVKEETYMFIGAAAGVQFAVPKPDAGQKSFEVGVAPLPQKDHSHPVSFSKGEDYVIFANATEEERVAAWLLISFLSDAKQNADWLIQTGNLPISQAMLDESAYKQFLTAKPSGDSAYYRAAAVNAVLALGNLSFNKVIPKSGQLAQAVGDMWEAIMIGGGDNNQQLQAAAAKVR</sequence>
<keyword evidence="3" id="KW-1185">Reference proteome</keyword>
<name>A0ABS7BYC6_9BACL</name>
<evidence type="ECO:0000256" key="1">
    <source>
        <dbReference type="SAM" id="SignalP"/>
    </source>
</evidence>
<dbReference type="EMBL" id="JAHZIK010000100">
    <property type="protein sequence ID" value="MBW7453658.1"/>
    <property type="molecule type" value="Genomic_DNA"/>
</dbReference>
<evidence type="ECO:0000313" key="3">
    <source>
        <dbReference type="Proteomes" id="UP001519887"/>
    </source>
</evidence>
<dbReference type="InterPro" id="IPR050490">
    <property type="entry name" value="Bact_solute-bd_prot1"/>
</dbReference>
<dbReference type="Gene3D" id="3.40.190.10">
    <property type="entry name" value="Periplasmic binding protein-like II"/>
    <property type="match status" value="1"/>
</dbReference>
<dbReference type="PANTHER" id="PTHR43649:SF12">
    <property type="entry name" value="DIACETYLCHITOBIOSE BINDING PROTEIN DASA"/>
    <property type="match status" value="1"/>
</dbReference>
<protein>
    <submittedName>
        <fullName evidence="2">Extracellular solute-binding protein</fullName>
    </submittedName>
</protein>
<keyword evidence="1" id="KW-0732">Signal</keyword>
<dbReference type="RefSeq" id="WP_210047197.1">
    <property type="nucleotide sequence ID" value="NZ_JBHLVU010000035.1"/>
</dbReference>
<evidence type="ECO:0000313" key="2">
    <source>
        <dbReference type="EMBL" id="MBW7453658.1"/>
    </source>
</evidence>
<dbReference type="InterPro" id="IPR006059">
    <property type="entry name" value="SBP"/>
</dbReference>
<feature type="signal peptide" evidence="1">
    <location>
        <begin position="1"/>
        <end position="18"/>
    </location>
</feature>
<dbReference type="PANTHER" id="PTHR43649">
    <property type="entry name" value="ARABINOSE-BINDING PROTEIN-RELATED"/>
    <property type="match status" value="1"/>
</dbReference>
<comment type="caution">
    <text evidence="2">The sequence shown here is derived from an EMBL/GenBank/DDBJ whole genome shotgun (WGS) entry which is preliminary data.</text>
</comment>
<dbReference type="Pfam" id="PF13416">
    <property type="entry name" value="SBP_bac_8"/>
    <property type="match status" value="1"/>
</dbReference>
<dbReference type="SUPFAM" id="SSF53850">
    <property type="entry name" value="Periplasmic binding protein-like II"/>
    <property type="match status" value="1"/>
</dbReference>
<feature type="chain" id="PRO_5045639812" evidence="1">
    <location>
        <begin position="19"/>
        <end position="470"/>
    </location>
</feature>
<accession>A0ABS7BYC6</accession>
<dbReference type="Proteomes" id="UP001519887">
    <property type="component" value="Unassembled WGS sequence"/>
</dbReference>